<name>A0ABS1V653_9PROT</name>
<sequence length="102" mass="10739">MNIRPSLLLVLLPLAACNDFDRPGTWRATGANDANLKAMLAEPRHAIAGAAARTERGQPGSQAIRLLETDRRRPLPDSRAAKVGMAPPMAPPAPLPGAGDAR</sequence>
<proteinExistence type="predicted"/>
<evidence type="ECO:0000313" key="3">
    <source>
        <dbReference type="Proteomes" id="UP000606490"/>
    </source>
</evidence>
<dbReference type="RefSeq" id="WP_202826901.1">
    <property type="nucleotide sequence ID" value="NZ_JAEUXJ010000007.1"/>
</dbReference>
<protein>
    <submittedName>
        <fullName evidence="2">Uncharacterized protein</fullName>
    </submittedName>
</protein>
<evidence type="ECO:0000313" key="2">
    <source>
        <dbReference type="EMBL" id="MBL6457165.1"/>
    </source>
</evidence>
<gene>
    <name evidence="2" type="ORF">JMJ55_17655</name>
</gene>
<feature type="region of interest" description="Disordered" evidence="1">
    <location>
        <begin position="51"/>
        <end position="102"/>
    </location>
</feature>
<reference evidence="2 3" key="1">
    <citation type="submission" date="2021-01" db="EMBL/GenBank/DDBJ databases">
        <title>Belnapia mucosa sp. nov. and Belnapia arida sp. nov., isolated from the Tabernas Desert (Almeria, Spain).</title>
        <authorList>
            <person name="Molina-Menor E."/>
            <person name="Vidal-Verdu A."/>
            <person name="Calonge A."/>
            <person name="Satari L."/>
            <person name="Pereto Magraner J."/>
            <person name="Porcar Miralles M."/>
        </authorList>
    </citation>
    <scope>NUCLEOTIDE SEQUENCE [LARGE SCALE GENOMIC DNA]</scope>
    <source>
        <strain evidence="2 3">T6</strain>
    </source>
</reference>
<feature type="compositionally biased region" description="Basic and acidic residues" evidence="1">
    <location>
        <begin position="67"/>
        <end position="80"/>
    </location>
</feature>
<accession>A0ABS1V653</accession>
<keyword evidence="3" id="KW-1185">Reference proteome</keyword>
<comment type="caution">
    <text evidence="2">The sequence shown here is derived from an EMBL/GenBank/DDBJ whole genome shotgun (WGS) entry which is preliminary data.</text>
</comment>
<dbReference type="Proteomes" id="UP000606490">
    <property type="component" value="Unassembled WGS sequence"/>
</dbReference>
<evidence type="ECO:0000256" key="1">
    <source>
        <dbReference type="SAM" id="MobiDB-lite"/>
    </source>
</evidence>
<dbReference type="EMBL" id="JAEUXJ010000007">
    <property type="protein sequence ID" value="MBL6457165.1"/>
    <property type="molecule type" value="Genomic_DNA"/>
</dbReference>
<organism evidence="2 3">
    <name type="scientific">Belnapia mucosa</name>
    <dbReference type="NCBI Taxonomy" id="2804532"/>
    <lineage>
        <taxon>Bacteria</taxon>
        <taxon>Pseudomonadati</taxon>
        <taxon>Pseudomonadota</taxon>
        <taxon>Alphaproteobacteria</taxon>
        <taxon>Acetobacterales</taxon>
        <taxon>Roseomonadaceae</taxon>
        <taxon>Belnapia</taxon>
    </lineage>
</organism>